<feature type="domain" description="Prepilin peptidase A24 N-terminal" evidence="1">
    <location>
        <begin position="6"/>
        <end position="56"/>
    </location>
</feature>
<dbReference type="EMBL" id="LESJ01000009">
    <property type="protein sequence ID" value="RBT66411.1"/>
    <property type="molecule type" value="Genomic_DNA"/>
</dbReference>
<comment type="caution">
    <text evidence="2">The sequence shown here is derived from an EMBL/GenBank/DDBJ whole genome shotgun (WGS) entry which is preliminary data.</text>
</comment>
<dbReference type="Proteomes" id="UP000253498">
    <property type="component" value="Unassembled WGS sequence"/>
</dbReference>
<proteinExistence type="predicted"/>
<dbReference type="InterPro" id="IPR010627">
    <property type="entry name" value="Prepilin_pept_A24_N"/>
</dbReference>
<name>A0AB37IK47_ENTHR</name>
<reference evidence="2 3" key="1">
    <citation type="submission" date="2015-06" db="EMBL/GenBank/DDBJ databases">
        <title>The Genome Sequence of Enterococcus hirae 88EA1.</title>
        <authorList>
            <consortium name="The Broad Institute Genomics Platform"/>
            <consortium name="The Broad Institute Genome Sequencing Center for Infectious Disease"/>
            <person name="Earl A.M."/>
            <person name="Van Tyne D."/>
            <person name="Lebreton F."/>
            <person name="Saavedra J.T."/>
            <person name="Gilmore M.S."/>
            <person name="Manson McGuire A."/>
            <person name="Clock S."/>
            <person name="Crupain M."/>
            <person name="Rangan U."/>
            <person name="Young S."/>
            <person name="Abouelleil A."/>
            <person name="Cao P."/>
            <person name="Chapman S.B."/>
            <person name="Griggs A."/>
            <person name="Priest M."/>
            <person name="Shea T."/>
            <person name="Wortman J."/>
            <person name="Nusbaum C."/>
            <person name="Birren B."/>
        </authorList>
    </citation>
    <scope>NUCLEOTIDE SEQUENCE [LARGE SCALE GENOMIC DNA]</scope>
    <source>
        <strain evidence="2 3">88EA1</strain>
    </source>
</reference>
<dbReference type="Pfam" id="PF06750">
    <property type="entry name" value="A24_N_bact"/>
    <property type="match status" value="1"/>
</dbReference>
<organism evidence="2 3">
    <name type="scientific">Enterococcus hirae</name>
    <dbReference type="NCBI Taxonomy" id="1354"/>
    <lineage>
        <taxon>Bacteria</taxon>
        <taxon>Bacillati</taxon>
        <taxon>Bacillota</taxon>
        <taxon>Bacilli</taxon>
        <taxon>Lactobacillales</taxon>
        <taxon>Enterococcaceae</taxon>
        <taxon>Enterococcus</taxon>
    </lineage>
</organism>
<dbReference type="RefSeq" id="WP_240190437.1">
    <property type="nucleotide sequence ID" value="NZ_KZ846704.1"/>
</dbReference>
<evidence type="ECO:0000313" key="3">
    <source>
        <dbReference type="Proteomes" id="UP000253498"/>
    </source>
</evidence>
<evidence type="ECO:0000313" key="2">
    <source>
        <dbReference type="EMBL" id="RBT66411.1"/>
    </source>
</evidence>
<protein>
    <recommendedName>
        <fullName evidence="1">Prepilin peptidase A24 N-terminal domain-containing protein</fullName>
    </recommendedName>
</protein>
<dbReference type="AlphaFoldDB" id="A0AB37IK47"/>
<sequence>MFLYFIIGCCIGSFLCLVAQRLPQGHSIIYPRSHCVNCQHVLAWYELVPLLSAILFFTAPRRVTCFLVFVSLFTLVNG</sequence>
<evidence type="ECO:0000259" key="1">
    <source>
        <dbReference type="Pfam" id="PF06750"/>
    </source>
</evidence>
<accession>A0AB37IK47</accession>
<gene>
    <name evidence="2" type="ORF">EB03_02722</name>
</gene>